<proteinExistence type="predicted"/>
<sequence>MDKRLRSSLQSSADEFLSSAAKQTLKSSKPSLKTLIHGVKPSSDLSSSLPLSLSHSISQAIQSFKNLLEPNQNPNPKPNSPRSPPTKRPRRSSRRSKTRPEPDSDDPDPNPERERKCLLSELQVLAFIAQLCISHPQNAFSPLDLLTGVKALHDNLIILESDSVLVSEIAGLCEQWWKEELPSRESLISQSLPFLLSRSLTLQKKADVHRVYALREAFTCFDFEDESIEDLKLLLIRCVISPLYLKAEEGKKFLAFMFGLSLQLLKEVLAMIRSQVPFGRKSMLEAYGDVLFRAWKVADGESRMADGESRSEIENGFLQGLIEGAIHASSGAFAASIRRVLGGFINQRTTAGVEKLLFQLSEPVIFRSLQVANSNVRQNALHLLLDLFPLEDPDSTKEVKDSLLDKQFFLLERLLTDDCPDVRVVAVEGSCRVLHLFWEIIPLGTITKLITKIVDDMSHDVCHEVRLSTLNGIIYLFGNPQCHQILNVLLPRLGHLMLDNVLSVRAAMADLLLVIRDIPNFQFHKVVKLDVLLSDLANDQPQVAQKITQLLMPSYFPSKVSVEAACNRCATLVKRSPMAGARFCEFAVSQGASLKSLMELVRVLITLVLLPSNLDEDQIEGLLLAAANLCNTLASESVFKNALKEFFDGEKLKCLFAAASTRSAQSSVFNIVSTVSPDDLAGLLDECMNLVANCSGLSKDAERQAEVRSAHKLLLSCDGVDGMLEALTAFLQKAAYRCHVKFGNEIPNLSVFSAKRKKSKSSSKISARWRNVGGKKPTNFENDYSVAVGMAWQIRDLLASDNTRNSILGSQVLESLFQSLNVISETKLEHALDHLVSCAEKLFQADDAGGSGKISPQPKHSSKKSSNRREKRQRESHTDASSPSDSGCDYTEPKKLSNKVKMLTAVLRFVVDAATIGSVHQIQERCLKFTSGYIRYVVSKLEQQSREPSQFEEEDLKDMVLCLKSSFTYAAKLLNLALKDVTEASPALTEASDLANDLLDLIISIELYLGSNYVAHLVTGVKSWLPDLILALGSGHIVEQIKGEVMEITTADRIRLHFPSWLLILAKTELSEISEARAEDGDSEPDEFPSFKKLLNMIVTLLKGNISIRNVFGVIFLISAIVGMQKKNFGLVLGLVRFACRKVFREDEREWGNMMLASLQELYPQIEREIEEDIEEDRRENLRNAKELLEPIWMYHMYETGKVSMED</sequence>
<dbReference type="Pfam" id="PF12422">
    <property type="entry name" value="Condensin2nSMC"/>
    <property type="match status" value="1"/>
</dbReference>
<dbReference type="AlphaFoldDB" id="A0A540KJQ8"/>
<comment type="caution">
    <text evidence="2">The sequence shown here is derived from an EMBL/GenBank/DDBJ whole genome shotgun (WGS) entry which is preliminary data.</text>
</comment>
<evidence type="ECO:0000256" key="1">
    <source>
        <dbReference type="SAM" id="MobiDB-lite"/>
    </source>
</evidence>
<evidence type="ECO:0000313" key="3">
    <source>
        <dbReference type="Proteomes" id="UP000315295"/>
    </source>
</evidence>
<feature type="region of interest" description="Disordered" evidence="1">
    <location>
        <begin position="1"/>
        <end position="32"/>
    </location>
</feature>
<dbReference type="SUPFAM" id="SSF48371">
    <property type="entry name" value="ARM repeat"/>
    <property type="match status" value="1"/>
</dbReference>
<feature type="compositionally biased region" description="Pro residues" evidence="1">
    <location>
        <begin position="73"/>
        <end position="84"/>
    </location>
</feature>
<protein>
    <submittedName>
        <fullName evidence="2">Uncharacterized protein</fullName>
    </submittedName>
</protein>
<feature type="compositionally biased region" description="Polar residues" evidence="1">
    <location>
        <begin position="62"/>
        <end position="72"/>
    </location>
</feature>
<dbReference type="PANTHER" id="PTHR16199">
    <property type="entry name" value="CONDENSIN-2 COMPLEX SUBUNIT G2"/>
    <property type="match status" value="1"/>
</dbReference>
<dbReference type="EMBL" id="VIEB01001185">
    <property type="protein sequence ID" value="TQD74429.1"/>
    <property type="molecule type" value="Genomic_DNA"/>
</dbReference>
<feature type="compositionally biased region" description="Basic residues" evidence="1">
    <location>
        <begin position="85"/>
        <end position="97"/>
    </location>
</feature>
<keyword evidence="3" id="KW-1185">Reference proteome</keyword>
<dbReference type="STRING" id="106549.A0A540KJQ8"/>
<dbReference type="InterPro" id="IPR016024">
    <property type="entry name" value="ARM-type_fold"/>
</dbReference>
<reference evidence="2 3" key="1">
    <citation type="journal article" date="2019" name="G3 (Bethesda)">
        <title>Sequencing of a Wild Apple (Malus baccata) Genome Unravels the Differences Between Cultivated and Wild Apple Species Regarding Disease Resistance and Cold Tolerance.</title>
        <authorList>
            <person name="Chen X."/>
        </authorList>
    </citation>
    <scope>NUCLEOTIDE SEQUENCE [LARGE SCALE GENOMIC DNA]</scope>
    <source>
        <strain evidence="3">cv. Shandingzi</strain>
        <tissue evidence="2">Leaves</tissue>
    </source>
</reference>
<feature type="compositionally biased region" description="Polar residues" evidence="1">
    <location>
        <begin position="20"/>
        <end position="31"/>
    </location>
</feature>
<dbReference type="Proteomes" id="UP000315295">
    <property type="component" value="Unassembled WGS sequence"/>
</dbReference>
<organism evidence="2 3">
    <name type="scientific">Malus baccata</name>
    <name type="common">Siberian crab apple</name>
    <name type="synonym">Pyrus baccata</name>
    <dbReference type="NCBI Taxonomy" id="106549"/>
    <lineage>
        <taxon>Eukaryota</taxon>
        <taxon>Viridiplantae</taxon>
        <taxon>Streptophyta</taxon>
        <taxon>Embryophyta</taxon>
        <taxon>Tracheophyta</taxon>
        <taxon>Spermatophyta</taxon>
        <taxon>Magnoliopsida</taxon>
        <taxon>eudicotyledons</taxon>
        <taxon>Gunneridae</taxon>
        <taxon>Pentapetalae</taxon>
        <taxon>rosids</taxon>
        <taxon>fabids</taxon>
        <taxon>Rosales</taxon>
        <taxon>Rosaceae</taxon>
        <taxon>Amygdaloideae</taxon>
        <taxon>Maleae</taxon>
        <taxon>Malus</taxon>
    </lineage>
</organism>
<dbReference type="GO" id="GO:0000070">
    <property type="term" value="P:mitotic sister chromatid segregation"/>
    <property type="evidence" value="ECO:0007669"/>
    <property type="project" value="TreeGrafter"/>
</dbReference>
<feature type="region of interest" description="Disordered" evidence="1">
    <location>
        <begin position="62"/>
        <end position="113"/>
    </location>
</feature>
<dbReference type="PANTHER" id="PTHR16199:SF4">
    <property type="entry name" value="CONDENSIN-2 COMPLEX SUBUNIT G2"/>
    <property type="match status" value="1"/>
</dbReference>
<accession>A0A540KJQ8</accession>
<dbReference type="GO" id="GO:0000796">
    <property type="term" value="C:condensin complex"/>
    <property type="evidence" value="ECO:0007669"/>
    <property type="project" value="TreeGrafter"/>
</dbReference>
<dbReference type="Gene3D" id="1.25.10.10">
    <property type="entry name" value="Leucine-rich Repeat Variant"/>
    <property type="match status" value="1"/>
</dbReference>
<dbReference type="GO" id="GO:0005634">
    <property type="term" value="C:nucleus"/>
    <property type="evidence" value="ECO:0007669"/>
    <property type="project" value="InterPro"/>
</dbReference>
<dbReference type="InterPro" id="IPR011989">
    <property type="entry name" value="ARM-like"/>
</dbReference>
<dbReference type="InterPro" id="IPR024741">
    <property type="entry name" value="Condensin2_G2"/>
</dbReference>
<evidence type="ECO:0000313" key="2">
    <source>
        <dbReference type="EMBL" id="TQD74429.1"/>
    </source>
</evidence>
<name>A0A540KJQ8_MALBA</name>
<feature type="compositionally biased region" description="Basic residues" evidence="1">
    <location>
        <begin position="860"/>
        <end position="871"/>
    </location>
</feature>
<gene>
    <name evidence="2" type="ORF">C1H46_040030</name>
</gene>
<feature type="region of interest" description="Disordered" evidence="1">
    <location>
        <begin position="848"/>
        <end position="892"/>
    </location>
</feature>